<dbReference type="AlphaFoldDB" id="A0A2I2FW50"/>
<dbReference type="PANTHER" id="PTHR37017:SF10">
    <property type="entry name" value="AB HYDROLASE-1 DOMAIN-CONTAINING PROTEIN"/>
    <property type="match status" value="1"/>
</dbReference>
<reference evidence="2 3" key="1">
    <citation type="submission" date="2016-12" db="EMBL/GenBank/DDBJ databases">
        <title>The genomes of Aspergillus section Nigri reveals drivers in fungal speciation.</title>
        <authorList>
            <consortium name="DOE Joint Genome Institute"/>
            <person name="Vesth T.C."/>
            <person name="Nybo J."/>
            <person name="Theobald S."/>
            <person name="Brandl J."/>
            <person name="Frisvad J.C."/>
            <person name="Nielsen K.F."/>
            <person name="Lyhne E.K."/>
            <person name="Kogle M.E."/>
            <person name="Kuo A."/>
            <person name="Riley R."/>
            <person name="Clum A."/>
            <person name="Nolan M."/>
            <person name="Lipzen A."/>
            <person name="Salamov A."/>
            <person name="Henrissat B."/>
            <person name="Wiebenga A."/>
            <person name="De Vries R.P."/>
            <person name="Grigoriev I.V."/>
            <person name="Mortensen U.H."/>
            <person name="Andersen M.R."/>
            <person name="Baker S.E."/>
        </authorList>
    </citation>
    <scope>NUCLEOTIDE SEQUENCE [LARGE SCALE GENOMIC DNA]</scope>
    <source>
        <strain evidence="2 3">IBT 23096</strain>
    </source>
</reference>
<evidence type="ECO:0000313" key="2">
    <source>
        <dbReference type="EMBL" id="PLB44862.1"/>
    </source>
</evidence>
<keyword evidence="2" id="KW-0378">Hydrolase</keyword>
<comment type="caution">
    <text evidence="2">The sequence shown here is derived from an EMBL/GenBank/DDBJ whole genome shotgun (WGS) entry which is preliminary data.</text>
</comment>
<dbReference type="PANTHER" id="PTHR37017">
    <property type="entry name" value="AB HYDROLASE-1 DOMAIN-CONTAINING PROTEIN-RELATED"/>
    <property type="match status" value="1"/>
</dbReference>
<dbReference type="SUPFAM" id="SSF53474">
    <property type="entry name" value="alpha/beta-Hydrolases"/>
    <property type="match status" value="1"/>
</dbReference>
<gene>
    <name evidence="2" type="ORF">P170DRAFT_501765</name>
</gene>
<dbReference type="Pfam" id="PF12697">
    <property type="entry name" value="Abhydrolase_6"/>
    <property type="match status" value="1"/>
</dbReference>
<evidence type="ECO:0000259" key="1">
    <source>
        <dbReference type="Pfam" id="PF12697"/>
    </source>
</evidence>
<dbReference type="GO" id="GO:0016787">
    <property type="term" value="F:hydrolase activity"/>
    <property type="evidence" value="ECO:0007669"/>
    <property type="project" value="UniProtKB-KW"/>
</dbReference>
<feature type="domain" description="AB hydrolase-1" evidence="1">
    <location>
        <begin position="10"/>
        <end position="249"/>
    </location>
</feature>
<dbReference type="EMBL" id="MSFO01000008">
    <property type="protein sequence ID" value="PLB44862.1"/>
    <property type="molecule type" value="Genomic_DNA"/>
</dbReference>
<protein>
    <submittedName>
        <fullName evidence="2">Alpha/beta-hydrolase</fullName>
    </submittedName>
</protein>
<dbReference type="Proteomes" id="UP000234275">
    <property type="component" value="Unassembled WGS sequence"/>
</dbReference>
<dbReference type="InterPro" id="IPR052897">
    <property type="entry name" value="Sec-Metab_Biosynth_Hydrolase"/>
</dbReference>
<accession>A0A2I2FW50</accession>
<keyword evidence="3" id="KW-1185">Reference proteome</keyword>
<dbReference type="GeneID" id="36561877"/>
<evidence type="ECO:0000313" key="3">
    <source>
        <dbReference type="Proteomes" id="UP000234275"/>
    </source>
</evidence>
<dbReference type="InterPro" id="IPR000073">
    <property type="entry name" value="AB_hydrolase_1"/>
</dbReference>
<organism evidence="2 3">
    <name type="scientific">Aspergillus steynii IBT 23096</name>
    <dbReference type="NCBI Taxonomy" id="1392250"/>
    <lineage>
        <taxon>Eukaryota</taxon>
        <taxon>Fungi</taxon>
        <taxon>Dikarya</taxon>
        <taxon>Ascomycota</taxon>
        <taxon>Pezizomycotina</taxon>
        <taxon>Eurotiomycetes</taxon>
        <taxon>Eurotiomycetidae</taxon>
        <taxon>Eurotiales</taxon>
        <taxon>Aspergillaceae</taxon>
        <taxon>Aspergillus</taxon>
        <taxon>Aspergillus subgen. Circumdati</taxon>
    </lineage>
</organism>
<dbReference type="InterPro" id="IPR029058">
    <property type="entry name" value="AB_hydrolase_fold"/>
</dbReference>
<dbReference type="Gene3D" id="3.40.50.1820">
    <property type="entry name" value="alpha/beta hydrolase"/>
    <property type="match status" value="1"/>
</dbReference>
<dbReference type="STRING" id="1392250.A0A2I2FW50"/>
<dbReference type="RefSeq" id="XP_024700164.1">
    <property type="nucleotide sequence ID" value="XM_024854171.1"/>
</dbReference>
<dbReference type="OrthoDB" id="408373at2759"/>
<proteinExistence type="predicted"/>
<dbReference type="VEuPathDB" id="FungiDB:P170DRAFT_501765"/>
<name>A0A2I2FW50_9EURO</name>
<sequence length="265" mass="29084">MASPESKATILLIHGGWHTPSHYSAFTTYLESHGHEVHIPRLSTTNGARPPTADLSTDTAQIRTYATDLISAGHRLVVIMHSYGGQVGTNALSGLSLKTRAQQNLPGGVARLVYVTAFALSPGNSMLGMVREMGDEALIPVAFAFDEDGVVWDRDPKNLLVGPGLGDEEMERFVGSLVVWNGRAMEQGISGCAWREDVGVSYVCTRGDMTVPERYQRTMIERMREVGKEVEVFELETGHCPQVTMPRELGEVVCGIVRREEGRWV</sequence>